<protein>
    <submittedName>
        <fullName evidence="4">Efflux transporter periplasmic adaptor subunit</fullName>
    </submittedName>
</protein>
<gene>
    <name evidence="4" type="ORF">CSW64_08825</name>
</gene>
<dbReference type="SUPFAM" id="SSF111369">
    <property type="entry name" value="HlyD-like secretion proteins"/>
    <property type="match status" value="1"/>
</dbReference>
<dbReference type="Pfam" id="PF25954">
    <property type="entry name" value="Beta-barrel_RND_2"/>
    <property type="match status" value="1"/>
</dbReference>
<keyword evidence="2" id="KW-1133">Transmembrane helix</keyword>
<dbReference type="PANTHER" id="PTHR30469">
    <property type="entry name" value="MULTIDRUG RESISTANCE PROTEIN MDTA"/>
    <property type="match status" value="1"/>
</dbReference>
<feature type="transmembrane region" description="Helical" evidence="2">
    <location>
        <begin position="6"/>
        <end position="31"/>
    </location>
</feature>
<keyword evidence="2" id="KW-0472">Membrane</keyword>
<dbReference type="Proteomes" id="UP000228945">
    <property type="component" value="Chromosome"/>
</dbReference>
<dbReference type="NCBIfam" id="TIGR01730">
    <property type="entry name" value="RND_mfp"/>
    <property type="match status" value="1"/>
</dbReference>
<sequence length="356" mass="37253">MKVKPAYLVAGGILAVVILFFIVGGVVGLFASKEKAQAAKPQLPLVQVKTIQEESRPYVVAVRGRTEANKAVVVRAETAGPVAATPAREGAFVAKGTVLCRISTDARQASLDQARALQRTRQLEKQASDRLAAQGYRSQTQVLQAQANLDGANAQVRQGEVLLDQVNIRAPFNGVFDRREAEVGTYLSPGAACGTLIQLDPLVIVADVAERDVGGIQVGAPAAATLVSGEVIHGRVRLVTRDADPATRTYRVEIEASNPGAKARAGLSADVKITVGAGPAHLTPTAALVLDSAGRQGVRYVGAQNMVAFAPVKVLDETPQGVWVSGLRGPAQVIVVGQSYVSEGQRVRLPAPAAAR</sequence>
<dbReference type="InterPro" id="IPR006143">
    <property type="entry name" value="RND_pump_MFP"/>
</dbReference>
<dbReference type="GO" id="GO:0015562">
    <property type="term" value="F:efflux transmembrane transporter activity"/>
    <property type="evidence" value="ECO:0007669"/>
    <property type="project" value="TreeGrafter"/>
</dbReference>
<evidence type="ECO:0000256" key="1">
    <source>
        <dbReference type="ARBA" id="ARBA00009477"/>
    </source>
</evidence>
<dbReference type="PANTHER" id="PTHR30469:SF29">
    <property type="entry name" value="BLR2860 PROTEIN"/>
    <property type="match status" value="1"/>
</dbReference>
<dbReference type="GO" id="GO:1990281">
    <property type="term" value="C:efflux pump complex"/>
    <property type="evidence" value="ECO:0007669"/>
    <property type="project" value="TreeGrafter"/>
</dbReference>
<dbReference type="Gene3D" id="2.40.30.170">
    <property type="match status" value="1"/>
</dbReference>
<dbReference type="OrthoDB" id="9800613at2"/>
<evidence type="ECO:0000256" key="2">
    <source>
        <dbReference type="SAM" id="Phobius"/>
    </source>
</evidence>
<comment type="similarity">
    <text evidence="1">Belongs to the membrane fusion protein (MFP) (TC 8.A.1) family.</text>
</comment>
<dbReference type="Gene3D" id="2.40.420.20">
    <property type="match status" value="1"/>
</dbReference>
<name>A0A2D2AX12_9CAUL</name>
<keyword evidence="2" id="KW-0812">Transmembrane</keyword>
<accession>A0A2D2AX12</accession>
<dbReference type="KEGG" id="cmb:CSW64_08825"/>
<organism evidence="4 5">
    <name type="scientific">Caulobacter mirabilis</name>
    <dbReference type="NCBI Taxonomy" id="69666"/>
    <lineage>
        <taxon>Bacteria</taxon>
        <taxon>Pseudomonadati</taxon>
        <taxon>Pseudomonadota</taxon>
        <taxon>Alphaproteobacteria</taxon>
        <taxon>Caulobacterales</taxon>
        <taxon>Caulobacteraceae</taxon>
        <taxon>Caulobacter</taxon>
    </lineage>
</organism>
<dbReference type="Gene3D" id="1.10.287.470">
    <property type="entry name" value="Helix hairpin bin"/>
    <property type="match status" value="1"/>
</dbReference>
<dbReference type="InterPro" id="IPR058792">
    <property type="entry name" value="Beta-barrel_RND_2"/>
</dbReference>
<dbReference type="AlphaFoldDB" id="A0A2D2AX12"/>
<evidence type="ECO:0000259" key="3">
    <source>
        <dbReference type="Pfam" id="PF25954"/>
    </source>
</evidence>
<keyword evidence="5" id="KW-1185">Reference proteome</keyword>
<dbReference type="Gene3D" id="2.40.50.100">
    <property type="match status" value="1"/>
</dbReference>
<evidence type="ECO:0000313" key="4">
    <source>
        <dbReference type="EMBL" id="ATQ42511.1"/>
    </source>
</evidence>
<evidence type="ECO:0000313" key="5">
    <source>
        <dbReference type="Proteomes" id="UP000228945"/>
    </source>
</evidence>
<proteinExistence type="inferred from homology"/>
<dbReference type="RefSeq" id="WP_099621768.1">
    <property type="nucleotide sequence ID" value="NZ_CP024201.1"/>
</dbReference>
<dbReference type="EMBL" id="CP024201">
    <property type="protein sequence ID" value="ATQ42511.1"/>
    <property type="molecule type" value="Genomic_DNA"/>
</dbReference>
<reference evidence="4 5" key="1">
    <citation type="submission" date="2017-10" db="EMBL/GenBank/DDBJ databases">
        <title>Genome sequence of Caulobacter mirabilis FWC38.</title>
        <authorList>
            <person name="Fiebig A."/>
            <person name="Crosson S."/>
        </authorList>
    </citation>
    <scope>NUCLEOTIDE SEQUENCE [LARGE SCALE GENOMIC DNA]</scope>
    <source>
        <strain evidence="4 5">FWC 38</strain>
    </source>
</reference>
<feature type="domain" description="CusB-like beta-barrel" evidence="3">
    <location>
        <begin position="204"/>
        <end position="274"/>
    </location>
</feature>